<dbReference type="EMBL" id="MTEJ01000058">
    <property type="protein sequence ID" value="OQX12823.1"/>
    <property type="molecule type" value="Genomic_DNA"/>
</dbReference>
<name>A0A1Y1QSH5_9GAMM</name>
<evidence type="ECO:0000313" key="1">
    <source>
        <dbReference type="EMBL" id="OQX12823.1"/>
    </source>
</evidence>
<dbReference type="Proteomes" id="UP000192491">
    <property type="component" value="Unassembled WGS sequence"/>
</dbReference>
<comment type="caution">
    <text evidence="1">The sequence shown here is derived from an EMBL/GenBank/DDBJ whole genome shotgun (WGS) entry which is preliminary data.</text>
</comment>
<protein>
    <submittedName>
        <fullName evidence="1">Uncharacterized protein</fullName>
    </submittedName>
</protein>
<reference evidence="1 2" key="1">
    <citation type="submission" date="2017-01" db="EMBL/GenBank/DDBJ databases">
        <title>Novel large sulfur bacteria in the metagenomes of groundwater-fed chemosynthetic microbial mats in the Lake Huron basin.</title>
        <authorList>
            <person name="Sharrar A.M."/>
            <person name="Flood B.E."/>
            <person name="Bailey J.V."/>
            <person name="Jones D.S."/>
            <person name="Biddanda B."/>
            <person name="Ruberg S.A."/>
            <person name="Marcus D.N."/>
            <person name="Dick G.J."/>
        </authorList>
    </citation>
    <scope>NUCLEOTIDE SEQUENCE [LARGE SCALE GENOMIC DNA]</scope>
    <source>
        <strain evidence="1">A8</strain>
    </source>
</reference>
<dbReference type="Pfam" id="PF08822">
    <property type="entry name" value="DUF1804"/>
    <property type="match status" value="1"/>
</dbReference>
<proteinExistence type="predicted"/>
<dbReference type="InterPro" id="IPR014926">
    <property type="entry name" value="Phage_D3112_Orf24"/>
</dbReference>
<evidence type="ECO:0000313" key="2">
    <source>
        <dbReference type="Proteomes" id="UP000192491"/>
    </source>
</evidence>
<gene>
    <name evidence="1" type="ORF">BWK73_14000</name>
</gene>
<sequence>MAHPDDKKAALRFAYVRSRLPLTEAAAAVGVATNTARKWRDDAKSAGDDWDMARQAARMAQGGLGDLTTEVLEDFIMQFKRAMEELRSNGDIAPLERAEMLARLSDSYIKTTKAAANANPELARLSVALDLLGQLGDFVQAKFPEHAQAFVTILEPFGAQLSKRYG</sequence>
<organism evidence="1 2">
    <name type="scientific">Thiothrix lacustris</name>
    <dbReference type="NCBI Taxonomy" id="525917"/>
    <lineage>
        <taxon>Bacteria</taxon>
        <taxon>Pseudomonadati</taxon>
        <taxon>Pseudomonadota</taxon>
        <taxon>Gammaproteobacteria</taxon>
        <taxon>Thiotrichales</taxon>
        <taxon>Thiotrichaceae</taxon>
        <taxon>Thiothrix</taxon>
    </lineage>
</organism>
<dbReference type="AlphaFoldDB" id="A0A1Y1QSH5"/>
<accession>A0A1Y1QSH5</accession>